<evidence type="ECO:0000313" key="1">
    <source>
        <dbReference type="EMBL" id="PQQ11492.1"/>
    </source>
</evidence>
<proteinExistence type="predicted"/>
<evidence type="ECO:0000313" key="2">
    <source>
        <dbReference type="Proteomes" id="UP000250321"/>
    </source>
</evidence>
<dbReference type="AlphaFoldDB" id="A0A314YSK2"/>
<sequence>MPLDDVSYLCITIGSFKDHLAPELAYLFRRMPNFSTLRMKCNPLPESSITEDGSRFGMEFWKMQNLAFIYQLNEREKSSM</sequence>
<protein>
    <submittedName>
        <fullName evidence="1">F-box/LRR-repeat protein</fullName>
    </submittedName>
</protein>
<dbReference type="EMBL" id="PJQY01000397">
    <property type="protein sequence ID" value="PQQ11492.1"/>
    <property type="molecule type" value="Genomic_DNA"/>
</dbReference>
<keyword evidence="2" id="KW-1185">Reference proteome</keyword>
<gene>
    <name evidence="1" type="ORF">Pyn_34646</name>
</gene>
<comment type="caution">
    <text evidence="1">The sequence shown here is derived from an EMBL/GenBank/DDBJ whole genome shotgun (WGS) entry which is preliminary data.</text>
</comment>
<reference evidence="1 2" key="1">
    <citation type="submission" date="2018-02" db="EMBL/GenBank/DDBJ databases">
        <title>Draft genome of wild Prunus yedoensis var. nudiflora.</title>
        <authorList>
            <person name="Baek S."/>
            <person name="Kim J.-H."/>
            <person name="Choi K."/>
            <person name="Kim G.-B."/>
            <person name="Cho A."/>
            <person name="Jang H."/>
            <person name="Shin C.-H."/>
            <person name="Yu H.-J."/>
            <person name="Mun J.-H."/>
        </authorList>
    </citation>
    <scope>NUCLEOTIDE SEQUENCE [LARGE SCALE GENOMIC DNA]</scope>
    <source>
        <strain evidence="2">cv. Jeju island</strain>
        <tissue evidence="1">Leaf</tissue>
    </source>
</reference>
<name>A0A314YSK2_PRUYE</name>
<organism evidence="1 2">
    <name type="scientific">Prunus yedoensis var. nudiflora</name>
    <dbReference type="NCBI Taxonomy" id="2094558"/>
    <lineage>
        <taxon>Eukaryota</taxon>
        <taxon>Viridiplantae</taxon>
        <taxon>Streptophyta</taxon>
        <taxon>Embryophyta</taxon>
        <taxon>Tracheophyta</taxon>
        <taxon>Spermatophyta</taxon>
        <taxon>Magnoliopsida</taxon>
        <taxon>eudicotyledons</taxon>
        <taxon>Gunneridae</taxon>
        <taxon>Pentapetalae</taxon>
        <taxon>rosids</taxon>
        <taxon>fabids</taxon>
        <taxon>Rosales</taxon>
        <taxon>Rosaceae</taxon>
        <taxon>Amygdaloideae</taxon>
        <taxon>Amygdaleae</taxon>
        <taxon>Prunus</taxon>
    </lineage>
</organism>
<accession>A0A314YSK2</accession>
<dbReference type="STRING" id="2094558.A0A314YSK2"/>
<dbReference type="Proteomes" id="UP000250321">
    <property type="component" value="Unassembled WGS sequence"/>
</dbReference>